<dbReference type="CDD" id="cd11912">
    <property type="entry name" value="SH3_Bzz1_1"/>
    <property type="match status" value="1"/>
</dbReference>
<dbReference type="InterPro" id="IPR031160">
    <property type="entry name" value="F_BAR_dom"/>
</dbReference>
<dbReference type="InterPro" id="IPR001452">
    <property type="entry name" value="SH3_domain"/>
</dbReference>
<dbReference type="InterPro" id="IPR036028">
    <property type="entry name" value="SH3-like_dom_sf"/>
</dbReference>
<organism evidence="10 11">
    <name type="scientific">Cristinia sonorae</name>
    <dbReference type="NCBI Taxonomy" id="1940300"/>
    <lineage>
        <taxon>Eukaryota</taxon>
        <taxon>Fungi</taxon>
        <taxon>Dikarya</taxon>
        <taxon>Basidiomycota</taxon>
        <taxon>Agaricomycotina</taxon>
        <taxon>Agaricomycetes</taxon>
        <taxon>Agaricomycetidae</taxon>
        <taxon>Agaricales</taxon>
        <taxon>Pleurotineae</taxon>
        <taxon>Stephanosporaceae</taxon>
        <taxon>Cristinia</taxon>
    </lineage>
</organism>
<evidence type="ECO:0000259" key="7">
    <source>
        <dbReference type="PROSITE" id="PS50002"/>
    </source>
</evidence>
<reference evidence="10" key="1">
    <citation type="journal article" date="2021" name="New Phytol.">
        <title>Evolutionary innovations through gain and loss of genes in the ectomycorrhizal Boletales.</title>
        <authorList>
            <person name="Wu G."/>
            <person name="Miyauchi S."/>
            <person name="Morin E."/>
            <person name="Kuo A."/>
            <person name="Drula E."/>
            <person name="Varga T."/>
            <person name="Kohler A."/>
            <person name="Feng B."/>
            <person name="Cao Y."/>
            <person name="Lipzen A."/>
            <person name="Daum C."/>
            <person name="Hundley H."/>
            <person name="Pangilinan J."/>
            <person name="Johnson J."/>
            <person name="Barry K."/>
            <person name="LaButti K."/>
            <person name="Ng V."/>
            <person name="Ahrendt S."/>
            <person name="Min B."/>
            <person name="Choi I.G."/>
            <person name="Park H."/>
            <person name="Plett J.M."/>
            <person name="Magnuson J."/>
            <person name="Spatafora J.W."/>
            <person name="Nagy L.G."/>
            <person name="Henrissat B."/>
            <person name="Grigoriev I.V."/>
            <person name="Yang Z.L."/>
            <person name="Xu J."/>
            <person name="Martin F.M."/>
        </authorList>
    </citation>
    <scope>NUCLEOTIDE SEQUENCE</scope>
    <source>
        <strain evidence="10">KKN 215</strain>
    </source>
</reference>
<name>A0A8K0XTL8_9AGAR</name>
<evidence type="ECO:0000256" key="4">
    <source>
        <dbReference type="PROSITE-ProRule" id="PRU00192"/>
    </source>
</evidence>
<dbReference type="PROSITE" id="PS50002">
    <property type="entry name" value="SH3"/>
    <property type="match status" value="2"/>
</dbReference>
<dbReference type="PRINTS" id="PR00452">
    <property type="entry name" value="SH3DOMAIN"/>
</dbReference>
<dbReference type="SUPFAM" id="SSF57889">
    <property type="entry name" value="Cysteine-rich domain"/>
    <property type="match status" value="1"/>
</dbReference>
<feature type="domain" description="F-BAR" evidence="9">
    <location>
        <begin position="8"/>
        <end position="301"/>
    </location>
</feature>
<feature type="domain" description="SH3" evidence="7">
    <location>
        <begin position="541"/>
        <end position="602"/>
    </location>
</feature>
<accession>A0A8K0XTL8</accession>
<proteinExistence type="predicted"/>
<evidence type="ECO:0000259" key="8">
    <source>
        <dbReference type="PROSITE" id="PS50081"/>
    </source>
</evidence>
<dbReference type="SUPFAM" id="SSF50044">
    <property type="entry name" value="SH3-domain"/>
    <property type="match status" value="2"/>
</dbReference>
<dbReference type="SMART" id="SM00109">
    <property type="entry name" value="C1"/>
    <property type="match status" value="1"/>
</dbReference>
<dbReference type="PROSITE" id="PS51741">
    <property type="entry name" value="F_BAR"/>
    <property type="match status" value="1"/>
</dbReference>
<feature type="compositionally biased region" description="Low complexity" evidence="6">
    <location>
        <begin position="507"/>
        <end position="528"/>
    </location>
</feature>
<keyword evidence="11" id="KW-1185">Reference proteome</keyword>
<dbReference type="InterPro" id="IPR002219">
    <property type="entry name" value="PKC_DAG/PE"/>
</dbReference>
<evidence type="ECO:0000256" key="5">
    <source>
        <dbReference type="PROSITE-ProRule" id="PRU01077"/>
    </source>
</evidence>
<dbReference type="PROSITE" id="PS00479">
    <property type="entry name" value="ZF_DAG_PE_1"/>
    <property type="match status" value="1"/>
</dbReference>
<protein>
    <submittedName>
        <fullName evidence="10">Uncharacterized protein</fullName>
    </submittedName>
</protein>
<feature type="domain" description="SH3" evidence="7">
    <location>
        <begin position="625"/>
        <end position="690"/>
    </location>
</feature>
<sequence>MRPGSFYTSTAPADAWDRRTANETPPCILRDQVERIASLSDAQVELLDDFRDYFRERIVLERDYATKLQLLAKKVADKKSKKIAALIVGTEPTKTWDENTIKQSTLDQAYSQYISSMLDTAQDHNTLADSISMQVIDTLRATSKRYDDYKKKQMQFFQKILAERDRTYADRLKYKQKASFYAYDEQCAEVELYRQKQERSADDRHAERAAKQYEQQQADMLNSKNIYLISVAVANKVKAKFYEEDLPSLEDHFQTLQTQLLSKFAQTIVHAQALESSHLDRLKLRVAAAENAFKAITPSQDQMLFIDHNIRTFSAPLDWTFEPCATYYDTADMSVQPAPKVYLQNRLSRCRQKLQELRPVLQSKRQEVEKLAKLVPAYYQDHGLGNAEDVADSYQEAQHQFTFFATSECILNTEIESISQALGGDEGAQCPHSFKSTSFSIPTQCGYCKSTIWGLSKQGKTCKACGISVHSKCELKVPADCPGSQGGTPRSIPNPSTASTIQSHNHTPSISTSISRTSISSPTPSASSFAHTDSSIHSAEEHSPSARVVYDYTPTSPFELAITEGQIVQVLEEDDGSGWIKVADEEGGNGLVPASYIEVIADEPIPVQRPSSAPGINRASKPQPGLSKKYGNLYEYQAQGPDELSLHEGERIELTSGPSGGENYSEDWWEGVGSTGKKGIFPSNYVEAIP</sequence>
<dbReference type="InterPro" id="IPR046349">
    <property type="entry name" value="C1-like_sf"/>
</dbReference>
<dbReference type="SMART" id="SM00055">
    <property type="entry name" value="FCH"/>
    <property type="match status" value="1"/>
</dbReference>
<dbReference type="OrthoDB" id="8783038at2759"/>
<evidence type="ECO:0000256" key="3">
    <source>
        <dbReference type="ARBA" id="ARBA00022833"/>
    </source>
</evidence>
<dbReference type="PRINTS" id="PR00008">
    <property type="entry name" value="DAGPEDOMAIN"/>
</dbReference>
<dbReference type="InterPro" id="IPR020454">
    <property type="entry name" value="DAG/PE-bd"/>
</dbReference>
<keyword evidence="3" id="KW-0862">Zinc</keyword>
<dbReference type="Pfam" id="PF00018">
    <property type="entry name" value="SH3_1"/>
    <property type="match status" value="1"/>
</dbReference>
<evidence type="ECO:0000256" key="6">
    <source>
        <dbReference type="SAM" id="MobiDB-lite"/>
    </source>
</evidence>
<dbReference type="Gene3D" id="1.20.1270.60">
    <property type="entry name" value="Arfaptin homology (AH) domain/BAR domain"/>
    <property type="match status" value="1"/>
</dbReference>
<feature type="compositionally biased region" description="Polar residues" evidence="6">
    <location>
        <begin position="487"/>
        <end position="506"/>
    </location>
</feature>
<dbReference type="SMART" id="SM00326">
    <property type="entry name" value="SH3"/>
    <property type="match status" value="2"/>
</dbReference>
<dbReference type="Pfam" id="PF00611">
    <property type="entry name" value="FCH"/>
    <property type="match status" value="1"/>
</dbReference>
<dbReference type="CDD" id="cd20824">
    <property type="entry name" value="C1_SpBZZ1-like"/>
    <property type="match status" value="1"/>
</dbReference>
<comment type="caution">
    <text evidence="10">The sequence shown here is derived from an EMBL/GenBank/DDBJ whole genome shotgun (WGS) entry which is preliminary data.</text>
</comment>
<dbReference type="PANTHER" id="PTHR15735">
    <property type="entry name" value="FCH AND DOUBLE SH3 DOMAINS PROTEIN"/>
    <property type="match status" value="1"/>
</dbReference>
<evidence type="ECO:0000256" key="2">
    <source>
        <dbReference type="ARBA" id="ARBA00022723"/>
    </source>
</evidence>
<keyword evidence="1 4" id="KW-0728">SH3 domain</keyword>
<gene>
    <name evidence="10" type="ORF">BXZ70DRAFT_1005298</name>
</gene>
<dbReference type="GO" id="GO:0030036">
    <property type="term" value="P:actin cytoskeleton organization"/>
    <property type="evidence" value="ECO:0007669"/>
    <property type="project" value="UniProtKB-ARBA"/>
</dbReference>
<evidence type="ECO:0000259" key="9">
    <source>
        <dbReference type="PROSITE" id="PS51741"/>
    </source>
</evidence>
<dbReference type="GO" id="GO:0030864">
    <property type="term" value="C:cortical actin cytoskeleton"/>
    <property type="evidence" value="ECO:0007669"/>
    <property type="project" value="UniProtKB-ARBA"/>
</dbReference>
<dbReference type="PANTHER" id="PTHR15735:SF21">
    <property type="entry name" value="PROTEIN NERVOUS WRECK"/>
    <property type="match status" value="1"/>
</dbReference>
<dbReference type="GO" id="GO:0046872">
    <property type="term" value="F:metal ion binding"/>
    <property type="evidence" value="ECO:0007669"/>
    <property type="project" value="UniProtKB-KW"/>
</dbReference>
<dbReference type="Gene3D" id="3.30.60.20">
    <property type="match status" value="1"/>
</dbReference>
<keyword evidence="2" id="KW-0479">Metal-binding</keyword>
<dbReference type="Gene3D" id="2.30.30.40">
    <property type="entry name" value="SH3 Domains"/>
    <property type="match status" value="2"/>
</dbReference>
<keyword evidence="5" id="KW-0175">Coiled coil</keyword>
<dbReference type="CDD" id="cd00174">
    <property type="entry name" value="SH3"/>
    <property type="match status" value="1"/>
</dbReference>
<dbReference type="Proteomes" id="UP000813824">
    <property type="component" value="Unassembled WGS sequence"/>
</dbReference>
<dbReference type="EMBL" id="JAEVFJ010000005">
    <property type="protein sequence ID" value="KAH8104793.1"/>
    <property type="molecule type" value="Genomic_DNA"/>
</dbReference>
<dbReference type="InterPro" id="IPR001060">
    <property type="entry name" value="FCH_dom"/>
</dbReference>
<dbReference type="Pfam" id="PF00130">
    <property type="entry name" value="C1_1"/>
    <property type="match status" value="1"/>
</dbReference>
<evidence type="ECO:0000313" key="11">
    <source>
        <dbReference type="Proteomes" id="UP000813824"/>
    </source>
</evidence>
<dbReference type="SUPFAM" id="SSF103657">
    <property type="entry name" value="BAR/IMD domain-like"/>
    <property type="match status" value="1"/>
</dbReference>
<dbReference type="AlphaFoldDB" id="A0A8K0XTL8"/>
<feature type="region of interest" description="Disordered" evidence="6">
    <location>
        <begin position="480"/>
        <end position="543"/>
    </location>
</feature>
<feature type="domain" description="Phorbol-ester/DAG-type" evidence="8">
    <location>
        <begin position="431"/>
        <end position="481"/>
    </location>
</feature>
<evidence type="ECO:0000313" key="10">
    <source>
        <dbReference type="EMBL" id="KAH8104793.1"/>
    </source>
</evidence>
<dbReference type="Pfam" id="PF14604">
    <property type="entry name" value="SH3_9"/>
    <property type="match status" value="1"/>
</dbReference>
<dbReference type="PROSITE" id="PS50081">
    <property type="entry name" value="ZF_DAG_PE_2"/>
    <property type="match status" value="1"/>
</dbReference>
<dbReference type="InterPro" id="IPR027267">
    <property type="entry name" value="AH/BAR_dom_sf"/>
</dbReference>
<dbReference type="GO" id="GO:0030833">
    <property type="term" value="P:regulation of actin filament polymerization"/>
    <property type="evidence" value="ECO:0007669"/>
    <property type="project" value="TreeGrafter"/>
</dbReference>
<dbReference type="InterPro" id="IPR035459">
    <property type="entry name" value="Bzz1_SH3_1"/>
</dbReference>
<evidence type="ECO:0000256" key="1">
    <source>
        <dbReference type="ARBA" id="ARBA00022443"/>
    </source>
</evidence>